<dbReference type="RefSeq" id="WP_115849361.1">
    <property type="nucleotide sequence ID" value="NZ_QTUC01000001.1"/>
</dbReference>
<dbReference type="Pfam" id="PF08044">
    <property type="entry name" value="DUF1707"/>
    <property type="match status" value="1"/>
</dbReference>
<reference evidence="3 4" key="1">
    <citation type="submission" date="2018-08" db="EMBL/GenBank/DDBJ databases">
        <title>Sequencing the genomes of 1000 actinobacteria strains.</title>
        <authorList>
            <person name="Klenk H.-P."/>
        </authorList>
    </citation>
    <scope>NUCLEOTIDE SEQUENCE [LARGE SCALE GENOMIC DNA]</scope>
    <source>
        <strain evidence="3 4">DSM 22891</strain>
    </source>
</reference>
<evidence type="ECO:0000313" key="3">
    <source>
        <dbReference type="EMBL" id="REF35607.1"/>
    </source>
</evidence>
<dbReference type="Proteomes" id="UP000256485">
    <property type="component" value="Unassembled WGS sequence"/>
</dbReference>
<dbReference type="AlphaFoldDB" id="A0A3D9V258"/>
<gene>
    <name evidence="3" type="ORF">DFJ64_0989</name>
</gene>
<dbReference type="OrthoDB" id="4772576at2"/>
<dbReference type="PANTHER" id="PTHR40763">
    <property type="entry name" value="MEMBRANE PROTEIN-RELATED"/>
    <property type="match status" value="1"/>
</dbReference>
<comment type="caution">
    <text evidence="3">The sequence shown here is derived from an EMBL/GenBank/DDBJ whole genome shotgun (WGS) entry which is preliminary data.</text>
</comment>
<dbReference type="InterPro" id="IPR012551">
    <property type="entry name" value="DUF1707_SHOCT-like"/>
</dbReference>
<evidence type="ECO:0000313" key="4">
    <source>
        <dbReference type="Proteomes" id="UP000256485"/>
    </source>
</evidence>
<dbReference type="EMBL" id="QTUC01000001">
    <property type="protein sequence ID" value="REF35607.1"/>
    <property type="molecule type" value="Genomic_DNA"/>
</dbReference>
<feature type="region of interest" description="Disordered" evidence="1">
    <location>
        <begin position="1"/>
        <end position="23"/>
    </location>
</feature>
<proteinExistence type="predicted"/>
<sequence>MMSIGGGERWPAEGAGNLRASDADREQTAAVLRQAAAEGRLDLTELEERLERAFSAKTYAELALLTADLPNAAGPDREVGLVRIGQDEITAVLSDRKIKGRWLVPPRLRVRAVLGSVTLDFTEAALPMDVTLDLQVGLAQVTLVVPDDIACDIDGVTTFMSEAKNKSRAFPEPGTPRIRVRGTVVLGEVVARGPKRRRWFR</sequence>
<keyword evidence="4" id="KW-1185">Reference proteome</keyword>
<evidence type="ECO:0000256" key="1">
    <source>
        <dbReference type="SAM" id="MobiDB-lite"/>
    </source>
</evidence>
<accession>A0A3D9V258</accession>
<protein>
    <submittedName>
        <fullName evidence="3">Uncharacterized protein DUF1707</fullName>
    </submittedName>
</protein>
<evidence type="ECO:0000259" key="2">
    <source>
        <dbReference type="Pfam" id="PF08044"/>
    </source>
</evidence>
<name>A0A3D9V258_THECX</name>
<dbReference type="PANTHER" id="PTHR40763:SF5">
    <property type="entry name" value="MEMBRANE PROTEIN"/>
    <property type="match status" value="1"/>
</dbReference>
<feature type="domain" description="DUF1707" evidence="2">
    <location>
        <begin position="18"/>
        <end position="70"/>
    </location>
</feature>
<organism evidence="3 4">
    <name type="scientific">Thermasporomyces composti</name>
    <dbReference type="NCBI Taxonomy" id="696763"/>
    <lineage>
        <taxon>Bacteria</taxon>
        <taxon>Bacillati</taxon>
        <taxon>Actinomycetota</taxon>
        <taxon>Actinomycetes</taxon>
        <taxon>Propionibacteriales</taxon>
        <taxon>Nocardioidaceae</taxon>
        <taxon>Thermasporomyces</taxon>
    </lineage>
</organism>